<keyword evidence="2 6" id="KW-0812">Transmembrane</keyword>
<dbReference type="Proteomes" id="UP001501822">
    <property type="component" value="Unassembled WGS sequence"/>
</dbReference>
<evidence type="ECO:0000313" key="9">
    <source>
        <dbReference type="Proteomes" id="UP001501822"/>
    </source>
</evidence>
<feature type="transmembrane region" description="Helical" evidence="6">
    <location>
        <begin position="358"/>
        <end position="378"/>
    </location>
</feature>
<comment type="caution">
    <text evidence="8">The sequence shown here is derived from an EMBL/GenBank/DDBJ whole genome shotgun (WGS) entry which is preliminary data.</text>
</comment>
<feature type="transmembrane region" description="Helical" evidence="6">
    <location>
        <begin position="390"/>
        <end position="410"/>
    </location>
</feature>
<accession>A0ABP3GYL4</accession>
<dbReference type="EMBL" id="BAAABM010000047">
    <property type="protein sequence ID" value="GAA0355701.1"/>
    <property type="molecule type" value="Genomic_DNA"/>
</dbReference>
<feature type="transmembrane region" description="Helical" evidence="6">
    <location>
        <begin position="283"/>
        <end position="303"/>
    </location>
</feature>
<evidence type="ECO:0000313" key="8">
    <source>
        <dbReference type="EMBL" id="GAA0355701.1"/>
    </source>
</evidence>
<keyword evidence="9" id="KW-1185">Reference proteome</keyword>
<dbReference type="Pfam" id="PF04932">
    <property type="entry name" value="Wzy_C"/>
    <property type="match status" value="1"/>
</dbReference>
<name>A0ABP3GYL4_9ACTN</name>
<feature type="transmembrane region" description="Helical" evidence="6">
    <location>
        <begin position="37"/>
        <end position="62"/>
    </location>
</feature>
<dbReference type="InterPro" id="IPR007016">
    <property type="entry name" value="O-antigen_ligase-rel_domated"/>
</dbReference>
<feature type="compositionally biased region" description="Polar residues" evidence="5">
    <location>
        <begin position="467"/>
        <end position="476"/>
    </location>
</feature>
<proteinExistence type="predicted"/>
<evidence type="ECO:0000256" key="5">
    <source>
        <dbReference type="SAM" id="MobiDB-lite"/>
    </source>
</evidence>
<evidence type="ECO:0000256" key="1">
    <source>
        <dbReference type="ARBA" id="ARBA00004141"/>
    </source>
</evidence>
<evidence type="ECO:0000256" key="4">
    <source>
        <dbReference type="ARBA" id="ARBA00023136"/>
    </source>
</evidence>
<feature type="transmembrane region" description="Helical" evidence="6">
    <location>
        <begin position="74"/>
        <end position="92"/>
    </location>
</feature>
<evidence type="ECO:0000256" key="3">
    <source>
        <dbReference type="ARBA" id="ARBA00022989"/>
    </source>
</evidence>
<comment type="subcellular location">
    <subcellularLocation>
        <location evidence="1">Membrane</location>
        <topology evidence="1">Multi-pass membrane protein</topology>
    </subcellularLocation>
</comment>
<evidence type="ECO:0000259" key="7">
    <source>
        <dbReference type="Pfam" id="PF04932"/>
    </source>
</evidence>
<keyword evidence="4 6" id="KW-0472">Membrane</keyword>
<protein>
    <recommendedName>
        <fullName evidence="7">O-antigen ligase-related domain-containing protein</fullName>
    </recommendedName>
</protein>
<gene>
    <name evidence="8" type="ORF">GCM10010151_51650</name>
</gene>
<feature type="transmembrane region" description="Helical" evidence="6">
    <location>
        <begin position="243"/>
        <end position="271"/>
    </location>
</feature>
<feature type="region of interest" description="Disordered" evidence="5">
    <location>
        <begin position="1"/>
        <end position="27"/>
    </location>
</feature>
<evidence type="ECO:0000256" key="2">
    <source>
        <dbReference type="ARBA" id="ARBA00022692"/>
    </source>
</evidence>
<evidence type="ECO:0000256" key="6">
    <source>
        <dbReference type="SAM" id="Phobius"/>
    </source>
</evidence>
<feature type="transmembrane region" description="Helical" evidence="6">
    <location>
        <begin position="136"/>
        <end position="157"/>
    </location>
</feature>
<reference evidence="9" key="1">
    <citation type="journal article" date="2019" name="Int. J. Syst. Evol. Microbiol.">
        <title>The Global Catalogue of Microorganisms (GCM) 10K type strain sequencing project: providing services to taxonomists for standard genome sequencing and annotation.</title>
        <authorList>
            <consortium name="The Broad Institute Genomics Platform"/>
            <consortium name="The Broad Institute Genome Sequencing Center for Infectious Disease"/>
            <person name="Wu L."/>
            <person name="Ma J."/>
        </authorList>
    </citation>
    <scope>NUCLEOTIDE SEQUENCE [LARGE SCALE GENOMIC DNA]</scope>
    <source>
        <strain evidence="9">JCM 3146</strain>
    </source>
</reference>
<organism evidence="8 9">
    <name type="scientific">Actinoallomurus spadix</name>
    <dbReference type="NCBI Taxonomy" id="79912"/>
    <lineage>
        <taxon>Bacteria</taxon>
        <taxon>Bacillati</taxon>
        <taxon>Actinomycetota</taxon>
        <taxon>Actinomycetes</taxon>
        <taxon>Streptosporangiales</taxon>
        <taxon>Thermomonosporaceae</taxon>
        <taxon>Actinoallomurus</taxon>
    </lineage>
</organism>
<feature type="transmembrane region" description="Helical" evidence="6">
    <location>
        <begin position="214"/>
        <end position="231"/>
    </location>
</feature>
<feature type="region of interest" description="Disordered" evidence="5">
    <location>
        <begin position="432"/>
        <end position="476"/>
    </location>
</feature>
<keyword evidence="3 6" id="KW-1133">Transmembrane helix</keyword>
<feature type="transmembrane region" description="Helical" evidence="6">
    <location>
        <begin position="104"/>
        <end position="124"/>
    </location>
</feature>
<feature type="compositionally biased region" description="Polar residues" evidence="5">
    <location>
        <begin position="1"/>
        <end position="12"/>
    </location>
</feature>
<sequence length="476" mass="51778">MTAVSSPSNPRSGSRHGSGAPSADEPSWGQELPRWPFAVFFAGYPVLWVLGLGGFAADLAALPMFGILLLRRGLRVPPAFGLWLLFLIWMTFSGTQLDSAGRMIGFVFRFMNYAAATVFFLYVYNASRRALPLSRVIGLMVLFWIWVVAGGYLGVLLPNGSISTPMQSLLPGSIVGNDYVKDLVHPKFAEVQRPWGAPRAYNRPSAPFPYTNTWGSHFALLVPFAILYMRTAAVRWRRQAVTVLLLASLVPAFSTLNRGMFLAVGVGVVYAAVRFGFRGQVKWLAAVLVLLAIGLATASALGVGQSIGSRTQYSSTNAGRATIYREAFERTLESPFIGFGAPRPSLTLNISVGTQGQFWNVMFSFGFVALILFCAWLWSLPLRTRAAPGALLWLHVVTVMASFMMFYYGLDGSQLVVIFVAAALVMRETVGGPEAAPPGSPRRRPGTGLARPDARALSGWGRYTPGPTWSQGEDDD</sequence>
<feature type="domain" description="O-antigen ligase-related" evidence="7">
    <location>
        <begin position="244"/>
        <end position="373"/>
    </location>
</feature>